<accession>A0ABY8VIX4</accession>
<dbReference type="EMBL" id="CP126969">
    <property type="protein sequence ID" value="WIM68573.1"/>
    <property type="molecule type" value="Genomic_DNA"/>
</dbReference>
<evidence type="ECO:0000313" key="6">
    <source>
        <dbReference type="Proteomes" id="UP001225598"/>
    </source>
</evidence>
<feature type="region of interest" description="Disordered" evidence="3">
    <location>
        <begin position="96"/>
        <end position="116"/>
    </location>
</feature>
<protein>
    <submittedName>
        <fullName evidence="5">Zf-HC2 domain-containing protein</fullName>
    </submittedName>
</protein>
<proteinExistence type="predicted"/>
<reference evidence="5 6" key="1">
    <citation type="submission" date="2023-05" db="EMBL/GenBank/DDBJ databases">
        <title>Corynebacterium suedekumii sp. nov. and Corynebacterium breve sp. nov. isolated from raw cow's milk.</title>
        <authorList>
            <person name="Baer M.K."/>
            <person name="Mehl L."/>
            <person name="Hellmuth R."/>
            <person name="Marke G."/>
            <person name="Lipski A."/>
        </authorList>
    </citation>
    <scope>NUCLEOTIDE SEQUENCE [LARGE SCALE GENOMIC DNA]</scope>
    <source>
        <strain evidence="5 6">R4</strain>
    </source>
</reference>
<keyword evidence="1" id="KW-0805">Transcription regulation</keyword>
<dbReference type="InterPro" id="IPR027383">
    <property type="entry name" value="Znf_put"/>
</dbReference>
<name>A0ABY8VIX4_9CORY</name>
<feature type="domain" description="Putative zinc-finger" evidence="4">
    <location>
        <begin position="31"/>
        <end position="60"/>
    </location>
</feature>
<dbReference type="Pfam" id="PF13490">
    <property type="entry name" value="zf-HC2"/>
    <property type="match status" value="1"/>
</dbReference>
<organism evidence="5 6">
    <name type="scientific">Corynebacterium breve</name>
    <dbReference type="NCBI Taxonomy" id="3049799"/>
    <lineage>
        <taxon>Bacteria</taxon>
        <taxon>Bacillati</taxon>
        <taxon>Actinomycetota</taxon>
        <taxon>Actinomycetes</taxon>
        <taxon>Mycobacteriales</taxon>
        <taxon>Corynebacteriaceae</taxon>
        <taxon>Corynebacterium</taxon>
    </lineage>
</organism>
<keyword evidence="6" id="KW-1185">Reference proteome</keyword>
<dbReference type="Gene3D" id="1.10.10.1320">
    <property type="entry name" value="Anti-sigma factor, zinc-finger domain"/>
    <property type="match status" value="1"/>
</dbReference>
<gene>
    <name evidence="5" type="ORF">QP027_04050</name>
</gene>
<evidence type="ECO:0000259" key="4">
    <source>
        <dbReference type="Pfam" id="PF13490"/>
    </source>
</evidence>
<evidence type="ECO:0000256" key="1">
    <source>
        <dbReference type="ARBA" id="ARBA00023015"/>
    </source>
</evidence>
<keyword evidence="2" id="KW-0804">Transcription</keyword>
<evidence type="ECO:0000256" key="2">
    <source>
        <dbReference type="ARBA" id="ARBA00023163"/>
    </source>
</evidence>
<dbReference type="InterPro" id="IPR041916">
    <property type="entry name" value="Anti_sigma_zinc_sf"/>
</dbReference>
<sequence length="132" mass="14946">MALKKQHHPERRSLRRRLRIEIAAVEHLSPEAVAAFVDGELSERAAHRARVHVVHCKDCREEVHDQRRASEYVRGKNLEACVRAPRGLVDRLANLTQGSVKPGPSAESTPLPEADDVMDKIEMTLRAFKRRG</sequence>
<dbReference type="RefSeq" id="WP_284826192.1">
    <property type="nucleotide sequence ID" value="NZ_CP126969.1"/>
</dbReference>
<evidence type="ECO:0000256" key="3">
    <source>
        <dbReference type="SAM" id="MobiDB-lite"/>
    </source>
</evidence>
<evidence type="ECO:0000313" key="5">
    <source>
        <dbReference type="EMBL" id="WIM68573.1"/>
    </source>
</evidence>
<dbReference type="Proteomes" id="UP001225598">
    <property type="component" value="Chromosome"/>
</dbReference>